<gene>
    <name evidence="1" type="ORF">BWR18_11945</name>
</gene>
<accession>A0A1P8MWL2</accession>
<dbReference type="InterPro" id="IPR036390">
    <property type="entry name" value="WH_DNA-bd_sf"/>
</dbReference>
<dbReference type="Proteomes" id="UP000186336">
    <property type="component" value="Chromosome"/>
</dbReference>
<dbReference type="STRING" id="299262.BWR18_11945"/>
<keyword evidence="2" id="KW-1185">Reference proteome</keyword>
<proteinExistence type="predicted"/>
<dbReference type="EMBL" id="CP019312">
    <property type="protein sequence ID" value="APX12309.1"/>
    <property type="molecule type" value="Genomic_DNA"/>
</dbReference>
<dbReference type="Gene3D" id="1.10.10.10">
    <property type="entry name" value="Winged helix-like DNA-binding domain superfamily/Winged helix DNA-binding domain"/>
    <property type="match status" value="1"/>
</dbReference>
<dbReference type="SUPFAM" id="SSF46785">
    <property type="entry name" value="Winged helix' DNA-binding domain"/>
    <property type="match status" value="1"/>
</dbReference>
<protein>
    <submittedName>
        <fullName evidence="1">Uncharacterized protein</fullName>
    </submittedName>
</protein>
<organism evidence="1 2">
    <name type="scientific">Tateyamaria omphalii</name>
    <dbReference type="NCBI Taxonomy" id="299262"/>
    <lineage>
        <taxon>Bacteria</taxon>
        <taxon>Pseudomonadati</taxon>
        <taxon>Pseudomonadota</taxon>
        <taxon>Alphaproteobacteria</taxon>
        <taxon>Rhodobacterales</taxon>
        <taxon>Roseobacteraceae</taxon>
        <taxon>Tateyamaria</taxon>
    </lineage>
</organism>
<evidence type="ECO:0000313" key="1">
    <source>
        <dbReference type="EMBL" id="APX12309.1"/>
    </source>
</evidence>
<dbReference type="KEGG" id="tom:BWR18_11945"/>
<dbReference type="AlphaFoldDB" id="A0A1P8MWL2"/>
<evidence type="ECO:0000313" key="2">
    <source>
        <dbReference type="Proteomes" id="UP000186336"/>
    </source>
</evidence>
<dbReference type="RefSeq" id="WP_076628511.1">
    <property type="nucleotide sequence ID" value="NZ_CP019312.1"/>
</dbReference>
<sequence>MLIKRAILERIASGDIDLAFRRWTRPTVKPGSQLRTAVGELAIDAVCDVSVSSITDEDARRAGYDDIRDLKAELSQRSEGDVFRIALRYQGDDRRKTLAKDDGISDAECAEIVRRIKRIGKAAPVQDLSLTVLNWIAQSPDRRAQDLADHIGMERQKLKIHIRKLKELGLTESRQTGYRLSARGRRVLNFARTR</sequence>
<dbReference type="InterPro" id="IPR036388">
    <property type="entry name" value="WH-like_DNA-bd_sf"/>
</dbReference>
<name>A0A1P8MWL2_9RHOB</name>
<dbReference type="OrthoDB" id="121143at2"/>
<reference evidence="1 2" key="1">
    <citation type="submission" date="2017-01" db="EMBL/GenBank/DDBJ databases">
        <title>Complete genome of Tateyamaria omphalii DOK1-4 isolated from seawater in Dokdo.</title>
        <authorList>
            <person name="Kim J.H."/>
            <person name="Chi W.-J."/>
        </authorList>
    </citation>
    <scope>NUCLEOTIDE SEQUENCE [LARGE SCALE GENOMIC DNA]</scope>
    <source>
        <strain evidence="1 2">DOK1-4</strain>
    </source>
</reference>